<evidence type="ECO:0000313" key="2">
    <source>
        <dbReference type="EMBL" id="VEL40640.1"/>
    </source>
</evidence>
<protein>
    <submittedName>
        <fullName evidence="2">Uncharacterized protein</fullName>
    </submittedName>
</protein>
<name>A0A3S5CQT1_9PLAT</name>
<dbReference type="Proteomes" id="UP000784294">
    <property type="component" value="Unassembled WGS sequence"/>
</dbReference>
<feature type="compositionally biased region" description="Polar residues" evidence="1">
    <location>
        <begin position="65"/>
        <end position="76"/>
    </location>
</feature>
<comment type="caution">
    <text evidence="2">The sequence shown here is derived from an EMBL/GenBank/DDBJ whole genome shotgun (WGS) entry which is preliminary data.</text>
</comment>
<accession>A0A3S5CQT1</accession>
<sequence>MGRERPPLAAAVRQMAAARQMTAANPSAPPAESFVPSSKATATQMTPASSGPVTPATAHHYPQSIPITTGVSSSSPVLAIPTTGSSNISGSGGQPKLGVAAARQQALIPPGNSTAGLPSIVNEHRDGLSTQTGTNGMVGVKDEFIENFFWS</sequence>
<organism evidence="2 3">
    <name type="scientific">Protopolystoma xenopodis</name>
    <dbReference type="NCBI Taxonomy" id="117903"/>
    <lineage>
        <taxon>Eukaryota</taxon>
        <taxon>Metazoa</taxon>
        <taxon>Spiralia</taxon>
        <taxon>Lophotrochozoa</taxon>
        <taxon>Platyhelminthes</taxon>
        <taxon>Monogenea</taxon>
        <taxon>Polyopisthocotylea</taxon>
        <taxon>Polystomatidea</taxon>
        <taxon>Polystomatidae</taxon>
        <taxon>Protopolystoma</taxon>
    </lineage>
</organism>
<proteinExistence type="predicted"/>
<feature type="region of interest" description="Disordered" evidence="1">
    <location>
        <begin position="1"/>
        <end position="97"/>
    </location>
</feature>
<evidence type="ECO:0000313" key="3">
    <source>
        <dbReference type="Proteomes" id="UP000784294"/>
    </source>
</evidence>
<evidence type="ECO:0000256" key="1">
    <source>
        <dbReference type="SAM" id="MobiDB-lite"/>
    </source>
</evidence>
<dbReference type="EMBL" id="CAAALY010265747">
    <property type="protein sequence ID" value="VEL40640.1"/>
    <property type="molecule type" value="Genomic_DNA"/>
</dbReference>
<reference evidence="2" key="1">
    <citation type="submission" date="2018-11" db="EMBL/GenBank/DDBJ databases">
        <authorList>
            <consortium name="Pathogen Informatics"/>
        </authorList>
    </citation>
    <scope>NUCLEOTIDE SEQUENCE</scope>
</reference>
<feature type="compositionally biased region" description="Polar residues" evidence="1">
    <location>
        <begin position="35"/>
        <end position="52"/>
    </location>
</feature>
<feature type="compositionally biased region" description="Low complexity" evidence="1">
    <location>
        <begin position="9"/>
        <end position="24"/>
    </location>
</feature>
<gene>
    <name evidence="2" type="ORF">PXEA_LOCUS34080</name>
</gene>
<dbReference type="AlphaFoldDB" id="A0A3S5CQT1"/>
<keyword evidence="3" id="KW-1185">Reference proteome</keyword>